<dbReference type="GO" id="GO:0000981">
    <property type="term" value="F:DNA-binding transcription factor activity, RNA polymerase II-specific"/>
    <property type="evidence" value="ECO:0000318"/>
    <property type="project" value="GO_Central"/>
</dbReference>
<keyword evidence="4" id="KW-0804">Transcription</keyword>
<dbReference type="InterPro" id="IPR036638">
    <property type="entry name" value="HLH_DNA-bd_sf"/>
</dbReference>
<feature type="domain" description="BHLH" evidence="6">
    <location>
        <begin position="328"/>
        <end position="378"/>
    </location>
</feature>
<dbReference type="EnsemblPlants" id="AES69341">
    <property type="protein sequence ID" value="AES69341"/>
    <property type="gene ID" value="MTR_3g027650"/>
</dbReference>
<dbReference type="CDD" id="cd11393">
    <property type="entry name" value="bHLH_AtbHLH_like"/>
    <property type="match status" value="1"/>
</dbReference>
<evidence type="ECO:0000313" key="7">
    <source>
        <dbReference type="EMBL" id="AES69341.2"/>
    </source>
</evidence>
<dbReference type="KEGG" id="mtr:11421936"/>
<dbReference type="Gramene" id="rna14084">
    <property type="protein sequence ID" value="RHN66157.1"/>
    <property type="gene ID" value="gene14084"/>
</dbReference>
<keyword evidence="3" id="KW-0238">DNA-binding</keyword>
<dbReference type="InterPro" id="IPR011598">
    <property type="entry name" value="bHLH_dom"/>
</dbReference>
<gene>
    <name evidence="10" type="primary">11421936</name>
    <name evidence="7" type="ordered locus">MTR_3g027650</name>
    <name evidence="8" type="ordered locus">MTR_3g028520</name>
    <name evidence="9" type="ORF">MtrunA17_Chr3g0087771</name>
</gene>
<dbReference type="EMBL" id="CM001219">
    <property type="protein sequence ID" value="KEH33213.1"/>
    <property type="molecule type" value="Genomic_DNA"/>
</dbReference>
<reference evidence="9" key="4">
    <citation type="journal article" date="2018" name="Nat. Plants">
        <title>Whole-genome landscape of Medicago truncatula symbiotic genes.</title>
        <authorList>
            <person name="Pecrix Y."/>
            <person name="Gamas P."/>
            <person name="Carrere S."/>
        </authorList>
    </citation>
    <scope>NUCLEOTIDE SEQUENCE</scope>
    <source>
        <tissue evidence="9">Leaves</tissue>
    </source>
</reference>
<dbReference type="PANTHER" id="PTHR16223">
    <property type="entry name" value="TRANSCRIPTION FACTOR BHLH83-RELATED"/>
    <property type="match status" value="1"/>
</dbReference>
<keyword evidence="11" id="KW-1185">Reference proteome</keyword>
<proteinExistence type="predicted"/>
<evidence type="ECO:0000313" key="10">
    <source>
        <dbReference type="EnsemblPlants" id="AES69341"/>
    </source>
</evidence>
<keyword evidence="2" id="KW-0805">Transcription regulation</keyword>
<accession>G7IWI2</accession>
<dbReference type="OrthoDB" id="2019494at2759"/>
<dbReference type="PANTHER" id="PTHR16223:SF345">
    <property type="entry name" value="TRANSCRIPTION FACTOR BHLH130-LIKE"/>
    <property type="match status" value="1"/>
</dbReference>
<evidence type="ECO:0000256" key="4">
    <source>
        <dbReference type="ARBA" id="ARBA00023163"/>
    </source>
</evidence>
<dbReference type="Proteomes" id="UP000265566">
    <property type="component" value="Chromosome 3"/>
</dbReference>
<evidence type="ECO:0000259" key="6">
    <source>
        <dbReference type="PROSITE" id="PS50888"/>
    </source>
</evidence>
<protein>
    <submittedName>
        <fullName evidence="9">Putative transcription factor bHLH family</fullName>
    </submittedName>
    <submittedName>
        <fullName evidence="7">Transcription factor bHLH122-like protein</fullName>
    </submittedName>
</protein>
<dbReference type="EMBL" id="CM001219">
    <property type="protein sequence ID" value="AES69341.2"/>
    <property type="molecule type" value="Genomic_DNA"/>
</dbReference>
<name>G7IWI2_MEDTR</name>
<evidence type="ECO:0000256" key="1">
    <source>
        <dbReference type="ARBA" id="ARBA00004123"/>
    </source>
</evidence>
<evidence type="ECO:0000256" key="2">
    <source>
        <dbReference type="ARBA" id="ARBA00023015"/>
    </source>
</evidence>
<dbReference type="PaxDb" id="3880-AES69341"/>
<keyword evidence="5" id="KW-0539">Nucleus</keyword>
<dbReference type="eggNOG" id="ENOG502R60A">
    <property type="taxonomic scope" value="Eukaryota"/>
</dbReference>
<organism evidence="7 11">
    <name type="scientific">Medicago truncatula</name>
    <name type="common">Barrel medic</name>
    <name type="synonym">Medicago tribuloides</name>
    <dbReference type="NCBI Taxonomy" id="3880"/>
    <lineage>
        <taxon>Eukaryota</taxon>
        <taxon>Viridiplantae</taxon>
        <taxon>Streptophyta</taxon>
        <taxon>Embryophyta</taxon>
        <taxon>Tracheophyta</taxon>
        <taxon>Spermatophyta</taxon>
        <taxon>Magnoliopsida</taxon>
        <taxon>eudicotyledons</taxon>
        <taxon>Gunneridae</taxon>
        <taxon>Pentapetalae</taxon>
        <taxon>rosids</taxon>
        <taxon>fabids</taxon>
        <taxon>Fabales</taxon>
        <taxon>Fabaceae</taxon>
        <taxon>Papilionoideae</taxon>
        <taxon>50 kb inversion clade</taxon>
        <taxon>NPAAA clade</taxon>
        <taxon>Hologalegina</taxon>
        <taxon>IRL clade</taxon>
        <taxon>Trifolieae</taxon>
        <taxon>Medicago</taxon>
    </lineage>
</organism>
<reference evidence="7 11" key="1">
    <citation type="journal article" date="2011" name="Nature">
        <title>The Medicago genome provides insight into the evolution of rhizobial symbioses.</title>
        <authorList>
            <person name="Young N.D."/>
            <person name="Debelle F."/>
            <person name="Oldroyd G.E."/>
            <person name="Geurts R."/>
            <person name="Cannon S.B."/>
            <person name="Udvardi M.K."/>
            <person name="Benedito V.A."/>
            <person name="Mayer K.F."/>
            <person name="Gouzy J."/>
            <person name="Schoof H."/>
            <person name="Van de Peer Y."/>
            <person name="Proost S."/>
            <person name="Cook D.R."/>
            <person name="Meyers B.C."/>
            <person name="Spannagl M."/>
            <person name="Cheung F."/>
            <person name="De Mita S."/>
            <person name="Krishnakumar V."/>
            <person name="Gundlach H."/>
            <person name="Zhou S."/>
            <person name="Mudge J."/>
            <person name="Bharti A.K."/>
            <person name="Murray J.D."/>
            <person name="Naoumkina M.A."/>
            <person name="Rosen B."/>
            <person name="Silverstein K.A."/>
            <person name="Tang H."/>
            <person name="Rombauts S."/>
            <person name="Zhao P.X."/>
            <person name="Zhou P."/>
            <person name="Barbe V."/>
            <person name="Bardou P."/>
            <person name="Bechner M."/>
            <person name="Bellec A."/>
            <person name="Berger A."/>
            <person name="Berges H."/>
            <person name="Bidwell S."/>
            <person name="Bisseling T."/>
            <person name="Choisne N."/>
            <person name="Couloux A."/>
            <person name="Denny R."/>
            <person name="Deshpande S."/>
            <person name="Dai X."/>
            <person name="Doyle J.J."/>
            <person name="Dudez A.M."/>
            <person name="Farmer A.D."/>
            <person name="Fouteau S."/>
            <person name="Franken C."/>
            <person name="Gibelin C."/>
            <person name="Gish J."/>
            <person name="Goldstein S."/>
            <person name="Gonzalez A.J."/>
            <person name="Green P.J."/>
            <person name="Hallab A."/>
            <person name="Hartog M."/>
            <person name="Hua A."/>
            <person name="Humphray S.J."/>
            <person name="Jeong D.H."/>
            <person name="Jing Y."/>
            <person name="Jocker A."/>
            <person name="Kenton S.M."/>
            <person name="Kim D.J."/>
            <person name="Klee K."/>
            <person name="Lai H."/>
            <person name="Lang C."/>
            <person name="Lin S."/>
            <person name="Macmil S.L."/>
            <person name="Magdelenat G."/>
            <person name="Matthews L."/>
            <person name="McCorrison J."/>
            <person name="Monaghan E.L."/>
            <person name="Mun J.H."/>
            <person name="Najar F.Z."/>
            <person name="Nicholson C."/>
            <person name="Noirot C."/>
            <person name="O'Bleness M."/>
            <person name="Paule C.R."/>
            <person name="Poulain J."/>
            <person name="Prion F."/>
            <person name="Qin B."/>
            <person name="Qu C."/>
            <person name="Retzel E.F."/>
            <person name="Riddle C."/>
            <person name="Sallet E."/>
            <person name="Samain S."/>
            <person name="Samson N."/>
            <person name="Sanders I."/>
            <person name="Saurat O."/>
            <person name="Scarpelli C."/>
            <person name="Schiex T."/>
            <person name="Segurens B."/>
            <person name="Severin A.J."/>
            <person name="Sherrier D.J."/>
            <person name="Shi R."/>
            <person name="Sims S."/>
            <person name="Singer S.R."/>
            <person name="Sinharoy S."/>
            <person name="Sterck L."/>
            <person name="Viollet A."/>
            <person name="Wang B.B."/>
            <person name="Wang K."/>
            <person name="Wang M."/>
            <person name="Wang X."/>
            <person name="Warfsmann J."/>
            <person name="Weissenbach J."/>
            <person name="White D.D."/>
            <person name="White J.D."/>
            <person name="Wiley G.B."/>
            <person name="Wincker P."/>
            <person name="Xing Y."/>
            <person name="Yang L."/>
            <person name="Yao Z."/>
            <person name="Ying F."/>
            <person name="Zhai J."/>
            <person name="Zhou L."/>
            <person name="Zuber A."/>
            <person name="Denarie J."/>
            <person name="Dixon R.A."/>
            <person name="May G.D."/>
            <person name="Schwartz D.C."/>
            <person name="Rogers J."/>
            <person name="Quetier F."/>
            <person name="Town C.D."/>
            <person name="Roe B.A."/>
        </authorList>
    </citation>
    <scope>NUCLEOTIDE SEQUENCE [LARGE SCALE GENOMIC DNA]</scope>
    <source>
        <strain evidence="7">A17</strain>
        <strain evidence="10 11">cv. Jemalong A17</strain>
    </source>
</reference>
<dbReference type="PROSITE" id="PS50888">
    <property type="entry name" value="BHLH"/>
    <property type="match status" value="1"/>
</dbReference>
<dbReference type="Proteomes" id="UP000002051">
    <property type="component" value="Chromosome 3"/>
</dbReference>
<dbReference type="EnsemblPlants" id="KEH33213">
    <property type="protein sequence ID" value="KEH33213"/>
    <property type="gene ID" value="MTR_3g028520"/>
</dbReference>
<accession>A0A0C3VD97</accession>
<dbReference type="FunFam" id="4.10.280.10:FF:000021">
    <property type="entry name" value="Transcription factor bHLH130 family"/>
    <property type="match status" value="1"/>
</dbReference>
<evidence type="ECO:0000313" key="11">
    <source>
        <dbReference type="Proteomes" id="UP000002051"/>
    </source>
</evidence>
<dbReference type="EMBL" id="PSQE01000003">
    <property type="protein sequence ID" value="RHN66157.1"/>
    <property type="molecule type" value="Genomic_DNA"/>
</dbReference>
<dbReference type="InterPro" id="IPR045239">
    <property type="entry name" value="bHLH95_bHLH"/>
</dbReference>
<dbReference type="GO" id="GO:0006357">
    <property type="term" value="P:regulation of transcription by RNA polymerase II"/>
    <property type="evidence" value="ECO:0000318"/>
    <property type="project" value="GO_Central"/>
</dbReference>
<dbReference type="SUPFAM" id="SSF47459">
    <property type="entry name" value="HLH, helix-loop-helix DNA-binding domain"/>
    <property type="match status" value="1"/>
</dbReference>
<dbReference type="InterPro" id="IPR045843">
    <property type="entry name" value="IND-like"/>
</dbReference>
<evidence type="ECO:0000256" key="3">
    <source>
        <dbReference type="ARBA" id="ARBA00023125"/>
    </source>
</evidence>
<dbReference type="GO" id="GO:0005634">
    <property type="term" value="C:nucleus"/>
    <property type="evidence" value="ECO:0000318"/>
    <property type="project" value="GO_Central"/>
</dbReference>
<dbReference type="STRING" id="3880.G7IWI2"/>
<dbReference type="AlphaFoldDB" id="G7IWI2"/>
<reference evidence="10" key="3">
    <citation type="submission" date="2015-04" db="UniProtKB">
        <authorList>
            <consortium name="EnsemblPlants"/>
        </authorList>
    </citation>
    <scope>IDENTIFICATION</scope>
    <source>
        <strain evidence="10">cv. Jemalong A17</strain>
    </source>
</reference>
<evidence type="ECO:0000256" key="5">
    <source>
        <dbReference type="ARBA" id="ARBA00023242"/>
    </source>
</evidence>
<dbReference type="GO" id="GO:0000978">
    <property type="term" value="F:RNA polymerase II cis-regulatory region sequence-specific DNA binding"/>
    <property type="evidence" value="ECO:0000318"/>
    <property type="project" value="GO_Central"/>
</dbReference>
<comment type="subcellular location">
    <subcellularLocation>
        <location evidence="1">Nucleus</location>
    </subcellularLocation>
</comment>
<sequence>MGAMYEELRRNQEMDSSSIIHSKQHYQQQNSGLLMRYNSAPTSLFTNLIDNNAQNFINNEESFTNESYLPSTSSEMDTMLSKLISSNNGWNNSEENLQEFDVKPVKQEIGESVAQQNGNYSYGGSELIYQGFSNGSGNGFYGSFGGVNTMESDDSNQSKIGVRNCSNLIRQKSSPAEFFSNENGFATLTLREVESFKANGISNGTLNFSSRPSTCLKRMPQIAENGIQSLESNCDQTINLVNENGSSKFTNEFWDNSAFNAHKTENEDEIMFSTTNGLDSQEADFGYQNLGLTHHLSLPSSSTKMTSMEKFLQVQGSVPCKIRAKRGFATHPRSIAERVRRTRISDRIKKLQGLFPKSDKQTSTADMLDLAVEYIKDLQEQVQILTDCKDKCKCASHEKKHCKPCS</sequence>
<dbReference type="GO" id="GO:0046983">
    <property type="term" value="F:protein dimerization activity"/>
    <property type="evidence" value="ECO:0007669"/>
    <property type="project" value="InterPro"/>
</dbReference>
<evidence type="ECO:0000313" key="8">
    <source>
        <dbReference type="EMBL" id="KEH33213.1"/>
    </source>
</evidence>
<dbReference type="Pfam" id="PF00010">
    <property type="entry name" value="HLH"/>
    <property type="match status" value="1"/>
</dbReference>
<evidence type="ECO:0000313" key="9">
    <source>
        <dbReference type="EMBL" id="RHN66157.1"/>
    </source>
</evidence>
<reference evidence="7 11" key="2">
    <citation type="journal article" date="2014" name="BMC Genomics">
        <title>An improved genome release (version Mt4.0) for the model legume Medicago truncatula.</title>
        <authorList>
            <person name="Tang H."/>
            <person name="Krishnakumar V."/>
            <person name="Bidwell S."/>
            <person name="Rosen B."/>
            <person name="Chan A."/>
            <person name="Zhou S."/>
            <person name="Gentzbittel L."/>
            <person name="Childs K.L."/>
            <person name="Yandell M."/>
            <person name="Gundlach H."/>
            <person name="Mayer K.F."/>
            <person name="Schwartz D.C."/>
            <person name="Town C.D."/>
        </authorList>
    </citation>
    <scope>GENOME REANNOTATION</scope>
    <source>
        <strain evidence="8">A17</strain>
        <strain evidence="10 11">cv. Jemalong A17</strain>
    </source>
</reference>
<dbReference type="Gene3D" id="4.10.280.10">
    <property type="entry name" value="Helix-loop-helix DNA-binding domain"/>
    <property type="match status" value="1"/>
</dbReference>
<dbReference type="HOGENOM" id="CLU_042981_0_1_1"/>
<dbReference type="SMART" id="SM00353">
    <property type="entry name" value="HLH"/>
    <property type="match status" value="1"/>
</dbReference>